<evidence type="ECO:0000313" key="2">
    <source>
        <dbReference type="EMBL" id="CAD5211927.1"/>
    </source>
</evidence>
<sequence length="816" mass="93399">MFWEEQVNDKQESELQKLVNEDKFDAVITHPLCFQELRQNSDYLVHYLTKKEHLQRMLDRSLYRIIVDDVDPVDQFKNSISSIAVLCMGNSYISEALMDDKEIWTPIAEFLKDSDSKPYVNHVTCGFYKRLIVALVSKMTEFDTELIHILENDGFVDLMLANLKYGAIAELITKIPMHGVNEFVQSAIFEMYVRQNLPIKMYEEMMKEDVSDDVLENIVYLHSEFDEMQLKSCFSARVFSEHLFNVEPLSILLDAAFPADRSCFKPRVTTAACQILQLFLDLNHSSNEAGFKVHPEHYMKIPMNEMYDRGYRLETYLMNKADLIVSYLLQCLEDQDADATVTAVNCLTVLQGLLNSDFLTTHRSFKTVFSQDRTHWRLLLSELFNNAHSTIIATRIVSVFAYMLNCSSDLEDFPLVDMLVACEENICHIVATKVKQYEAMSPDERDRIQYAATQQLSAYIRLAQEDDSTRAKYMNMLINESSASEAWNELSNKTILSMTDASRLTNLTTTTNQSVVVDELEESADHEDFSFADLIGKEKPVKYIGFDTYADKTTNMFSDMKIKESEADFEAAQSSQDVNVEVSDDEFEKLTPEDWEFDKSIKNDQVVPSESESKKTTTEFSPTKDSNLKDESVDEEEESVEESSANVIDEWEDQGRMADDFPPFCNTPDAKKIMEENVSENKSERFDSPDIVFDRLDSEKKTPKHSRIHRGITSPCSSRIDLFDECDTPKRSGQNYEPTKEDSLFGDFSSSSPKAFSPEESTENDWPTTSLTTSPQNSSLFSSNDLFNDTPKKTESDDWPTSPSTPKKDDAGWANF</sequence>
<reference evidence="2" key="1">
    <citation type="submission" date="2020-09" db="EMBL/GenBank/DDBJ databases">
        <authorList>
            <person name="Kikuchi T."/>
        </authorList>
    </citation>
    <scope>NUCLEOTIDE SEQUENCE</scope>
    <source>
        <strain evidence="2">SH1</strain>
    </source>
</reference>
<protein>
    <submittedName>
        <fullName evidence="2">Uncharacterized protein</fullName>
    </submittedName>
</protein>
<name>A0A811K966_9BILA</name>
<feature type="compositionally biased region" description="Basic and acidic residues" evidence="1">
    <location>
        <begin position="591"/>
        <end position="602"/>
    </location>
</feature>
<evidence type="ECO:0000256" key="1">
    <source>
        <dbReference type="SAM" id="MobiDB-lite"/>
    </source>
</evidence>
<accession>A0A811K966</accession>
<organism evidence="2 3">
    <name type="scientific">Bursaphelenchus okinawaensis</name>
    <dbReference type="NCBI Taxonomy" id="465554"/>
    <lineage>
        <taxon>Eukaryota</taxon>
        <taxon>Metazoa</taxon>
        <taxon>Ecdysozoa</taxon>
        <taxon>Nematoda</taxon>
        <taxon>Chromadorea</taxon>
        <taxon>Rhabditida</taxon>
        <taxon>Tylenchina</taxon>
        <taxon>Tylenchomorpha</taxon>
        <taxon>Aphelenchoidea</taxon>
        <taxon>Aphelenchoididae</taxon>
        <taxon>Bursaphelenchus</taxon>
    </lineage>
</organism>
<feature type="compositionally biased region" description="Basic and acidic residues" evidence="1">
    <location>
        <begin position="806"/>
        <end position="816"/>
    </location>
</feature>
<feature type="compositionally biased region" description="Basic and acidic residues" evidence="1">
    <location>
        <begin position="669"/>
        <end position="701"/>
    </location>
</feature>
<dbReference type="AlphaFoldDB" id="A0A811K966"/>
<feature type="compositionally biased region" description="Acidic residues" evidence="1">
    <location>
        <begin position="632"/>
        <end position="641"/>
    </location>
</feature>
<dbReference type="EMBL" id="CAJFDH010000002">
    <property type="protein sequence ID" value="CAD5211927.1"/>
    <property type="molecule type" value="Genomic_DNA"/>
</dbReference>
<proteinExistence type="predicted"/>
<dbReference type="SUPFAM" id="SSF48371">
    <property type="entry name" value="ARM repeat"/>
    <property type="match status" value="1"/>
</dbReference>
<comment type="caution">
    <text evidence="2">The sequence shown here is derived from an EMBL/GenBank/DDBJ whole genome shotgun (WGS) entry which is preliminary data.</text>
</comment>
<feature type="compositionally biased region" description="Polar residues" evidence="1">
    <location>
        <begin position="764"/>
        <end position="776"/>
    </location>
</feature>
<feature type="compositionally biased region" description="Low complexity" evidence="1">
    <location>
        <begin position="777"/>
        <end position="789"/>
    </location>
</feature>
<dbReference type="InterPro" id="IPR016024">
    <property type="entry name" value="ARM-type_fold"/>
</dbReference>
<gene>
    <name evidence="2" type="ORF">BOKJ2_LOCUS3946</name>
</gene>
<dbReference type="Proteomes" id="UP000614601">
    <property type="component" value="Unassembled WGS sequence"/>
</dbReference>
<dbReference type="Proteomes" id="UP000783686">
    <property type="component" value="Unassembled WGS sequence"/>
</dbReference>
<dbReference type="EMBL" id="CAJFCW020000002">
    <property type="protein sequence ID" value="CAG9094715.1"/>
    <property type="molecule type" value="Genomic_DNA"/>
</dbReference>
<feature type="region of interest" description="Disordered" evidence="1">
    <location>
        <begin position="591"/>
        <end position="816"/>
    </location>
</feature>
<keyword evidence="3" id="KW-1185">Reference proteome</keyword>
<dbReference type="OrthoDB" id="295029at2759"/>
<evidence type="ECO:0000313" key="3">
    <source>
        <dbReference type="Proteomes" id="UP000614601"/>
    </source>
</evidence>